<dbReference type="OrthoDB" id="9796962at2"/>
<protein>
    <submittedName>
        <fullName evidence="2">Copper-binding protein</fullName>
    </submittedName>
</protein>
<organism evidence="2 3">
    <name type="scientific">Limnohabitans parvus II-B4</name>
    <dbReference type="NCBI Taxonomy" id="1293052"/>
    <lineage>
        <taxon>Bacteria</taxon>
        <taxon>Pseudomonadati</taxon>
        <taxon>Pseudomonadota</taxon>
        <taxon>Betaproteobacteria</taxon>
        <taxon>Burkholderiales</taxon>
        <taxon>Comamonadaceae</taxon>
        <taxon>Limnohabitans</taxon>
    </lineage>
</organism>
<comment type="caution">
    <text evidence="2">The sequence shown here is derived from an EMBL/GenBank/DDBJ whole genome shotgun (WGS) entry which is preliminary data.</text>
</comment>
<dbReference type="Proteomes" id="UP000250790">
    <property type="component" value="Unassembled WGS sequence"/>
</dbReference>
<proteinExistence type="predicted"/>
<dbReference type="Pfam" id="PF04314">
    <property type="entry name" value="PCuAC"/>
    <property type="match status" value="1"/>
</dbReference>
<dbReference type="EMBL" id="NESN01000002">
    <property type="protein sequence ID" value="PUE54582.1"/>
    <property type="molecule type" value="Genomic_DNA"/>
</dbReference>
<reference evidence="2 3" key="1">
    <citation type="submission" date="2017-04" db="EMBL/GenBank/DDBJ databases">
        <title>Unexpected and diverse lifestyles within the genus Limnohabitans.</title>
        <authorList>
            <person name="Kasalicky V."/>
            <person name="Mehrshad M."/>
            <person name="Andrei S.-A."/>
            <person name="Salcher M."/>
            <person name="Kratochvilova H."/>
            <person name="Simek K."/>
            <person name="Ghai R."/>
        </authorList>
    </citation>
    <scope>NUCLEOTIDE SEQUENCE [LARGE SCALE GENOMIC DNA]</scope>
    <source>
        <strain evidence="2 3">II-B4</strain>
    </source>
</reference>
<keyword evidence="1" id="KW-0732">Signal</keyword>
<gene>
    <name evidence="2" type="ORF">B9Z37_05950</name>
</gene>
<accession>A0A315EEK9</accession>
<dbReference type="InterPro" id="IPR036182">
    <property type="entry name" value="PCuAC_sf"/>
</dbReference>
<feature type="signal peptide" evidence="1">
    <location>
        <begin position="1"/>
        <end position="16"/>
    </location>
</feature>
<dbReference type="SUPFAM" id="SSF110087">
    <property type="entry name" value="DR1885-like metal-binding protein"/>
    <property type="match status" value="1"/>
</dbReference>
<dbReference type="InterPro" id="IPR058248">
    <property type="entry name" value="Lxx211020-like"/>
</dbReference>
<evidence type="ECO:0000313" key="2">
    <source>
        <dbReference type="EMBL" id="PUE54582.1"/>
    </source>
</evidence>
<dbReference type="InterPro" id="IPR007410">
    <property type="entry name" value="LpqE-like"/>
</dbReference>
<dbReference type="Gene3D" id="2.60.40.1890">
    <property type="entry name" value="PCu(A)C copper chaperone"/>
    <property type="match status" value="1"/>
</dbReference>
<sequence>MGLVALALLGMGSAQAHDFRHGDVVIDHPYATPSLAGTTTGAVYFKSIRNKGKTPDRLLSARTAVAARVEIHHMQMDGNVMRMRQVPALELPAQTEVSLRHGGAGTHHLMLLDMAQPLKDGDRFDLELVFEKAGTRRVNVWVQTPRAGAPAHKH</sequence>
<dbReference type="PANTHER" id="PTHR36302:SF1">
    <property type="entry name" value="COPPER CHAPERONE PCU(A)C"/>
    <property type="match status" value="1"/>
</dbReference>
<evidence type="ECO:0000256" key="1">
    <source>
        <dbReference type="SAM" id="SignalP"/>
    </source>
</evidence>
<evidence type="ECO:0000313" key="3">
    <source>
        <dbReference type="Proteomes" id="UP000250790"/>
    </source>
</evidence>
<dbReference type="AlphaFoldDB" id="A0A315EEK9"/>
<keyword evidence="3" id="KW-1185">Reference proteome</keyword>
<dbReference type="PANTHER" id="PTHR36302">
    <property type="entry name" value="BLR7088 PROTEIN"/>
    <property type="match status" value="1"/>
</dbReference>
<name>A0A315EEK9_9BURK</name>
<feature type="chain" id="PRO_5016410281" evidence="1">
    <location>
        <begin position="17"/>
        <end position="154"/>
    </location>
</feature>